<reference evidence="2 3" key="1">
    <citation type="journal article" date="2019" name="Mol. Ecol. Resour.">
        <title>Improving Illumina assemblies with Hi-C and long reads: an example with the North African dromedary.</title>
        <authorList>
            <person name="Elbers J.P."/>
            <person name="Rogers M.F."/>
            <person name="Perelman P.L."/>
            <person name="Proskuryakova A.A."/>
            <person name="Serdyukova N.A."/>
            <person name="Johnson W.E."/>
            <person name="Horin P."/>
            <person name="Corander J."/>
            <person name="Murphy D."/>
            <person name="Burger P.A."/>
        </authorList>
    </citation>
    <scope>NUCLEOTIDE SEQUENCE [LARGE SCALE GENOMIC DNA]</scope>
    <source>
        <strain evidence="2">Drom800</strain>
        <tissue evidence="2">Blood</tissue>
    </source>
</reference>
<name>A0A5N4DXG7_CAMDR</name>
<feature type="region of interest" description="Disordered" evidence="1">
    <location>
        <begin position="1"/>
        <end position="45"/>
    </location>
</feature>
<dbReference type="EMBL" id="JWIN03000008">
    <property type="protein sequence ID" value="KAB1275746.1"/>
    <property type="molecule type" value="Genomic_DNA"/>
</dbReference>
<feature type="compositionally biased region" description="Low complexity" evidence="1">
    <location>
        <begin position="1"/>
        <end position="14"/>
    </location>
</feature>
<accession>A0A5N4DXG7</accession>
<organism evidence="2 3">
    <name type="scientific">Camelus dromedarius</name>
    <name type="common">Dromedary</name>
    <name type="synonym">Arabian camel</name>
    <dbReference type="NCBI Taxonomy" id="9838"/>
    <lineage>
        <taxon>Eukaryota</taxon>
        <taxon>Metazoa</taxon>
        <taxon>Chordata</taxon>
        <taxon>Craniata</taxon>
        <taxon>Vertebrata</taxon>
        <taxon>Euteleostomi</taxon>
        <taxon>Mammalia</taxon>
        <taxon>Eutheria</taxon>
        <taxon>Laurasiatheria</taxon>
        <taxon>Artiodactyla</taxon>
        <taxon>Tylopoda</taxon>
        <taxon>Camelidae</taxon>
        <taxon>Camelus</taxon>
    </lineage>
</organism>
<dbReference type="Proteomes" id="UP000299084">
    <property type="component" value="Unassembled WGS sequence"/>
</dbReference>
<gene>
    <name evidence="2" type="ORF">Cadr_000009890</name>
</gene>
<dbReference type="Gene3D" id="2.40.50.140">
    <property type="entry name" value="Nucleic acid-binding proteins"/>
    <property type="match status" value="1"/>
</dbReference>
<dbReference type="InterPro" id="IPR012340">
    <property type="entry name" value="NA-bd_OB-fold"/>
</dbReference>
<keyword evidence="3" id="KW-1185">Reference proteome</keyword>
<evidence type="ECO:0000313" key="2">
    <source>
        <dbReference type="EMBL" id="KAB1275746.1"/>
    </source>
</evidence>
<protein>
    <submittedName>
        <fullName evidence="2">Replication protein A 32 kDa subunit</fullName>
    </submittedName>
</protein>
<evidence type="ECO:0000313" key="3">
    <source>
        <dbReference type="Proteomes" id="UP000299084"/>
    </source>
</evidence>
<comment type="caution">
    <text evidence="2">The sequence shown here is derived from an EMBL/GenBank/DDBJ whole genome shotgun (WGS) entry which is preliminary data.</text>
</comment>
<evidence type="ECO:0000256" key="1">
    <source>
        <dbReference type="SAM" id="MobiDB-lite"/>
    </source>
</evidence>
<proteinExistence type="predicted"/>
<sequence>MWNSGFESYSSSSFGGPGSYTQSAGGFGPPTPSQAEKKSRTGAQHIVPCTTPQLLSAAVVDEVFNIGNAEISQGTIVGIIRHAEKAATNIVYKIDDMTAAPMNVR</sequence>
<dbReference type="SUPFAM" id="SSF50249">
    <property type="entry name" value="Nucleic acid-binding proteins"/>
    <property type="match status" value="1"/>
</dbReference>
<dbReference type="AlphaFoldDB" id="A0A5N4DXG7"/>